<dbReference type="Proteomes" id="UP000499080">
    <property type="component" value="Unassembled WGS sequence"/>
</dbReference>
<protein>
    <submittedName>
        <fullName evidence="2">Uncharacterized protein</fullName>
    </submittedName>
</protein>
<accession>A0A4Y2RK46</accession>
<keyword evidence="3" id="KW-1185">Reference proteome</keyword>
<evidence type="ECO:0000313" key="2">
    <source>
        <dbReference type="EMBL" id="GBN76021.1"/>
    </source>
</evidence>
<dbReference type="AlphaFoldDB" id="A0A4Y2RK46"/>
<gene>
    <name evidence="2" type="ORF">AVEN_254508_1</name>
</gene>
<feature type="compositionally biased region" description="Basic and acidic residues" evidence="1">
    <location>
        <begin position="170"/>
        <end position="182"/>
    </location>
</feature>
<dbReference type="EMBL" id="BGPR01017396">
    <property type="protein sequence ID" value="GBN76021.1"/>
    <property type="molecule type" value="Genomic_DNA"/>
</dbReference>
<feature type="region of interest" description="Disordered" evidence="1">
    <location>
        <begin position="251"/>
        <end position="275"/>
    </location>
</feature>
<feature type="compositionally biased region" description="Basic and acidic residues" evidence="1">
    <location>
        <begin position="255"/>
        <end position="266"/>
    </location>
</feature>
<feature type="region of interest" description="Disordered" evidence="1">
    <location>
        <begin position="162"/>
        <end position="182"/>
    </location>
</feature>
<evidence type="ECO:0000256" key="1">
    <source>
        <dbReference type="SAM" id="MobiDB-lite"/>
    </source>
</evidence>
<organism evidence="2 3">
    <name type="scientific">Araneus ventricosus</name>
    <name type="common">Orbweaver spider</name>
    <name type="synonym">Epeira ventricosa</name>
    <dbReference type="NCBI Taxonomy" id="182803"/>
    <lineage>
        <taxon>Eukaryota</taxon>
        <taxon>Metazoa</taxon>
        <taxon>Ecdysozoa</taxon>
        <taxon>Arthropoda</taxon>
        <taxon>Chelicerata</taxon>
        <taxon>Arachnida</taxon>
        <taxon>Araneae</taxon>
        <taxon>Araneomorphae</taxon>
        <taxon>Entelegynae</taxon>
        <taxon>Araneoidea</taxon>
        <taxon>Araneidae</taxon>
        <taxon>Araneus</taxon>
    </lineage>
</organism>
<proteinExistence type="predicted"/>
<sequence>MGDPYCRACDLQQASSETQTFLLQGRNDYRRACSRMPTSTAKPQRLHCGRNRSLGVLPARATDGLVQDADVPAARRGDSCGRVETQRRSYCQARTATTELVQNTVPANATQPPEGMLENIHPTANRSNSWRHVRDTAFPTGSETTDGVLSRDTERPYCQARGTVSAGHVAETRRRSTAEQKRLRRTCPERYRRPYCKRTTSALAYERHRQFRIVLLKATTAGLVQRMRRPTAQRILTPAACQGTQTFALPRKRLRSTDARDTDRPHQSATTPESV</sequence>
<reference evidence="2 3" key="1">
    <citation type="journal article" date="2019" name="Sci. Rep.">
        <title>Orb-weaving spider Araneus ventricosus genome elucidates the spidroin gene catalogue.</title>
        <authorList>
            <person name="Kono N."/>
            <person name="Nakamura H."/>
            <person name="Ohtoshi R."/>
            <person name="Moran D.A.P."/>
            <person name="Shinohara A."/>
            <person name="Yoshida Y."/>
            <person name="Fujiwara M."/>
            <person name="Mori M."/>
            <person name="Tomita M."/>
            <person name="Arakawa K."/>
        </authorList>
    </citation>
    <scope>NUCLEOTIDE SEQUENCE [LARGE SCALE GENOMIC DNA]</scope>
</reference>
<evidence type="ECO:0000313" key="3">
    <source>
        <dbReference type="Proteomes" id="UP000499080"/>
    </source>
</evidence>
<comment type="caution">
    <text evidence="2">The sequence shown here is derived from an EMBL/GenBank/DDBJ whole genome shotgun (WGS) entry which is preliminary data.</text>
</comment>
<name>A0A4Y2RK46_ARAVE</name>